<keyword evidence="1" id="KW-0812">Transmembrane</keyword>
<sequence length="431" mass="50299">MTSNTALSNGKFANSSVGIVEWYTLKRGGILRSLAMNFLAVLFLCGFALASAVPLYTGQDLQISDVDDLMTDLAFAVEKRATFDEVKKQLRDRLDDFIKKVKDAVDEGKGIKGNFLEKMKELREKMKKLGLDMGEKSKSFFDKIGEEGRDVLKRILERLGIHKRDLDEHVDAILQAEGDSDMIADLKAKFKDMVKRIKDAFESGKSIKDALEKLEQIRKKLKEYNIDIGDFGSEFLEQLKDRVKDYWKKLKEKLGAKRSADIDVFGMFEQLKELIKEKFNPEKLKELIEKYFGKGSEVAEQLINLLKEKGEKRKQRILDWLDRVLGDKEQRSNSEVYEKIRDYFKDLKIELRERFTRFGEWVKDKYETGLEKSKDKFENVKRIAKEFLHDTKQISKDVAEEALDFFREYKDDLGLIFEDIKEKARQILREN</sequence>
<dbReference type="PANTHER" id="PTHR18976:SF34">
    <property type="entry name" value="LIPID-BINDING PROTEIN"/>
    <property type="match status" value="1"/>
</dbReference>
<keyword evidence="1" id="KW-0472">Membrane</keyword>
<feature type="transmembrane region" description="Helical" evidence="1">
    <location>
        <begin position="34"/>
        <end position="56"/>
    </location>
</feature>
<dbReference type="EMBL" id="BMAW01000875">
    <property type="protein sequence ID" value="GFS71261.1"/>
    <property type="molecule type" value="Genomic_DNA"/>
</dbReference>
<dbReference type="InterPro" id="IPR050163">
    <property type="entry name" value="Apolipoprotein_A1/A4/E"/>
</dbReference>
<protein>
    <submittedName>
        <fullName evidence="2">Uncharacterized protein</fullName>
    </submittedName>
</protein>
<keyword evidence="1" id="KW-1133">Transmembrane helix</keyword>
<reference evidence="2" key="1">
    <citation type="submission" date="2020-08" db="EMBL/GenBank/DDBJ databases">
        <title>Multicomponent nature underlies the extraordinary mechanical properties of spider dragline silk.</title>
        <authorList>
            <person name="Kono N."/>
            <person name="Nakamura H."/>
            <person name="Mori M."/>
            <person name="Yoshida Y."/>
            <person name="Ohtoshi R."/>
            <person name="Malay A.D."/>
            <person name="Moran D.A.P."/>
            <person name="Tomita M."/>
            <person name="Numata K."/>
            <person name="Arakawa K."/>
        </authorList>
    </citation>
    <scope>NUCLEOTIDE SEQUENCE</scope>
</reference>
<evidence type="ECO:0000313" key="2">
    <source>
        <dbReference type="EMBL" id="GFS71261.1"/>
    </source>
</evidence>
<gene>
    <name evidence="2" type="primary">AVEN_159598_1</name>
    <name evidence="2" type="ORF">NPIL_526861</name>
</gene>
<evidence type="ECO:0000313" key="3">
    <source>
        <dbReference type="Proteomes" id="UP000887013"/>
    </source>
</evidence>
<keyword evidence="3" id="KW-1185">Reference proteome</keyword>
<proteinExistence type="predicted"/>
<dbReference type="AlphaFoldDB" id="A0A8X6MPP9"/>
<name>A0A8X6MPP9_NEPPI</name>
<organism evidence="2 3">
    <name type="scientific">Nephila pilipes</name>
    <name type="common">Giant wood spider</name>
    <name type="synonym">Nephila maculata</name>
    <dbReference type="NCBI Taxonomy" id="299642"/>
    <lineage>
        <taxon>Eukaryota</taxon>
        <taxon>Metazoa</taxon>
        <taxon>Ecdysozoa</taxon>
        <taxon>Arthropoda</taxon>
        <taxon>Chelicerata</taxon>
        <taxon>Arachnida</taxon>
        <taxon>Araneae</taxon>
        <taxon>Araneomorphae</taxon>
        <taxon>Entelegynae</taxon>
        <taxon>Araneoidea</taxon>
        <taxon>Nephilidae</taxon>
        <taxon>Nephila</taxon>
    </lineage>
</organism>
<comment type="caution">
    <text evidence="2">The sequence shown here is derived from an EMBL/GenBank/DDBJ whole genome shotgun (WGS) entry which is preliminary data.</text>
</comment>
<dbReference type="OrthoDB" id="6427216at2759"/>
<dbReference type="Proteomes" id="UP000887013">
    <property type="component" value="Unassembled WGS sequence"/>
</dbReference>
<evidence type="ECO:0000256" key="1">
    <source>
        <dbReference type="SAM" id="Phobius"/>
    </source>
</evidence>
<dbReference type="PANTHER" id="PTHR18976">
    <property type="entry name" value="APOLIPOPROTEIN"/>
    <property type="match status" value="1"/>
</dbReference>
<accession>A0A8X6MPP9</accession>